<evidence type="ECO:0000256" key="5">
    <source>
        <dbReference type="ARBA" id="ARBA00023077"/>
    </source>
</evidence>
<dbReference type="Pfam" id="PF00593">
    <property type="entry name" value="TonB_dep_Rec_b-barrel"/>
    <property type="match status" value="1"/>
</dbReference>
<feature type="domain" description="TonB-dependent receptor-like beta-barrel" evidence="10">
    <location>
        <begin position="416"/>
        <end position="895"/>
    </location>
</feature>
<dbReference type="Gene3D" id="2.170.130.10">
    <property type="entry name" value="TonB-dependent receptor, plug domain"/>
    <property type="match status" value="1"/>
</dbReference>
<dbReference type="SUPFAM" id="SSF49464">
    <property type="entry name" value="Carboxypeptidase regulatory domain-like"/>
    <property type="match status" value="1"/>
</dbReference>
<evidence type="ECO:0000313" key="12">
    <source>
        <dbReference type="EMBL" id="QQL49982.1"/>
    </source>
</evidence>
<evidence type="ECO:0000259" key="11">
    <source>
        <dbReference type="Pfam" id="PF07715"/>
    </source>
</evidence>
<keyword evidence="7 8" id="KW-0998">Cell outer membrane</keyword>
<dbReference type="InterPro" id="IPR023996">
    <property type="entry name" value="TonB-dep_OMP_SusC/RagA"/>
</dbReference>
<dbReference type="NCBIfam" id="TIGR04056">
    <property type="entry name" value="OMP_RagA_SusC"/>
    <property type="match status" value="1"/>
</dbReference>
<keyword evidence="6 8" id="KW-0472">Membrane</keyword>
<evidence type="ECO:0000256" key="8">
    <source>
        <dbReference type="PROSITE-ProRule" id="PRU01360"/>
    </source>
</evidence>
<comment type="subcellular location">
    <subcellularLocation>
        <location evidence="1 8">Cell outer membrane</location>
        <topology evidence="1 8">Multi-pass membrane protein</topology>
    </subcellularLocation>
</comment>
<keyword evidence="4 8" id="KW-0812">Transmembrane</keyword>
<protein>
    <submittedName>
        <fullName evidence="12">TonB-dependent receptor</fullName>
    </submittedName>
</protein>
<dbReference type="InterPro" id="IPR039426">
    <property type="entry name" value="TonB-dep_rcpt-like"/>
</dbReference>
<evidence type="ECO:0000256" key="9">
    <source>
        <dbReference type="RuleBase" id="RU003357"/>
    </source>
</evidence>
<sequence>MRLKLLLEQKWTQKCLRTANFLGLMVVLILCCINQQAKAARPTINFTVNAANTVSGQVLDDQGRPLPGVTIRLINTKLGTVTDVNGNYKLTLPDENAGGTLSFSFIGFLTQTIQIGNRTQINISLKTDTTRSLNEVVVVGYGTQRRATINSAIGTVGAKDINDKPVLNAAQALQGQSPNLIIQQSTLNPGSNPIVNIRGVATTGNNDPLLVIDGIVSQSINDINLINPNDIANVSVLKDAGSAAIYGSRGANGVILVTTKSGKLNQKAQVAYNGNFGLQQPDILVKKVNAADNAYYKNEALANSGLPPAYTPEQIQQIAAQGNGNWDINHLVYNAPQTSQNISVSGGGTTNTYFISAGYLNQFSNFIGNGGSGPRFGYQKYNLRLNESAIVGKFKLTGILEYTKSRNKTNTVGDNNIFADANRVPHNYNFYDANGNYLTNSFASQYNEYGVLLNGGANQADNDRIYGNLNGTLSITNWLSLTGVFGGTLQNNGNFFRRTQVNYIPSGVYGNDLTTFDNNSKSSSYNTQVYLGLNKSFGMHNVSATLGVSSELYSQRGFQLQKTLTDPVFGNATTGTLIDATNSYNCITVQANSRQSAFGRINYDFKSRYFIDFVFREDASSKFASGRRNGFFPSVNVGYLISDEDFFKPIKGTVNNLKLRASYSVVGNEQTAGNYTYLTTYFNYAGAYGYNNVIQGGAGTNLSNPFLTWERARTLNLGFDFGLFNNKLTGTFEYFNKVTSDIQQTPLDVPSIFGASPPTANVAKVGDRGWEFEITYTLKTGKVTQSFSPNIGNTYNKLLQLTGNTQQILYNQDVYQLIRRVGDPVTQYYGFQTNGFFQNAAEVASYPKPAGAVVGPGDLKFKDLNGDGKIDDNDKKVLGDPFPHYTFGFNYRIAVAGFDATIFLQGVGKRDEFLRGELVEPFHYNYGTTLYEHMTDYWTPNNPDARYPRLATIGSASNTNNWRTGSDLYKFNAAYVRLKNVNIGYTLPQKISRKAGMERVRLSLIGQNLLTFSKLNFYDPETTEFGNSVSPSSASNSARSYLLPKFYGAGLDITF</sequence>
<dbReference type="SUPFAM" id="SSF56935">
    <property type="entry name" value="Porins"/>
    <property type="match status" value="1"/>
</dbReference>
<dbReference type="KEGG" id="mgik:GO620_000590"/>
<feature type="domain" description="TonB-dependent receptor plug" evidence="11">
    <location>
        <begin position="149"/>
        <end position="254"/>
    </location>
</feature>
<evidence type="ECO:0000256" key="2">
    <source>
        <dbReference type="ARBA" id="ARBA00022448"/>
    </source>
</evidence>
<keyword evidence="2 8" id="KW-0813">Transport</keyword>
<dbReference type="NCBIfam" id="TIGR04057">
    <property type="entry name" value="SusC_RagA_signa"/>
    <property type="match status" value="1"/>
</dbReference>
<dbReference type="Gene3D" id="2.40.170.20">
    <property type="entry name" value="TonB-dependent receptor, beta-barrel domain"/>
    <property type="match status" value="1"/>
</dbReference>
<dbReference type="GO" id="GO:0009279">
    <property type="term" value="C:cell outer membrane"/>
    <property type="evidence" value="ECO:0007669"/>
    <property type="project" value="UniProtKB-SubCell"/>
</dbReference>
<dbReference type="Proteomes" id="UP000429232">
    <property type="component" value="Chromosome"/>
</dbReference>
<evidence type="ECO:0000256" key="1">
    <source>
        <dbReference type="ARBA" id="ARBA00004571"/>
    </source>
</evidence>
<dbReference type="InterPro" id="IPR036942">
    <property type="entry name" value="Beta-barrel_TonB_sf"/>
</dbReference>
<reference evidence="12 13" key="1">
    <citation type="submission" date="2020-12" db="EMBL/GenBank/DDBJ databases">
        <title>HMF7856_wgs.fasta genome submission.</title>
        <authorList>
            <person name="Kang H."/>
            <person name="Kim H."/>
            <person name="Joh K."/>
        </authorList>
    </citation>
    <scope>NUCLEOTIDE SEQUENCE [LARGE SCALE GENOMIC DNA]</scope>
    <source>
        <strain evidence="12 13">HMF7856</strain>
    </source>
</reference>
<dbReference type="PROSITE" id="PS52016">
    <property type="entry name" value="TONB_DEPENDENT_REC_3"/>
    <property type="match status" value="1"/>
</dbReference>
<proteinExistence type="inferred from homology"/>
<dbReference type="InterPro" id="IPR023997">
    <property type="entry name" value="TonB-dep_OMP_SusC/RagA_CS"/>
</dbReference>
<dbReference type="InterPro" id="IPR012910">
    <property type="entry name" value="Plug_dom"/>
</dbReference>
<dbReference type="RefSeq" id="WP_157523313.1">
    <property type="nucleotide sequence ID" value="NZ_CP066775.1"/>
</dbReference>
<dbReference type="EMBL" id="CP066775">
    <property type="protein sequence ID" value="QQL49982.1"/>
    <property type="molecule type" value="Genomic_DNA"/>
</dbReference>
<dbReference type="AlphaFoldDB" id="A0A6I4HV10"/>
<keyword evidence="12" id="KW-0675">Receptor</keyword>
<evidence type="ECO:0000256" key="3">
    <source>
        <dbReference type="ARBA" id="ARBA00022452"/>
    </source>
</evidence>
<dbReference type="InterPro" id="IPR000531">
    <property type="entry name" value="Beta-barrel_TonB"/>
</dbReference>
<organism evidence="12 13">
    <name type="scientific">Mucilaginibacter ginkgonis</name>
    <dbReference type="NCBI Taxonomy" id="2682091"/>
    <lineage>
        <taxon>Bacteria</taxon>
        <taxon>Pseudomonadati</taxon>
        <taxon>Bacteroidota</taxon>
        <taxon>Sphingobacteriia</taxon>
        <taxon>Sphingobacteriales</taxon>
        <taxon>Sphingobacteriaceae</taxon>
        <taxon>Mucilaginibacter</taxon>
    </lineage>
</organism>
<evidence type="ECO:0000313" key="13">
    <source>
        <dbReference type="Proteomes" id="UP000429232"/>
    </source>
</evidence>
<dbReference type="Gene3D" id="2.60.40.1120">
    <property type="entry name" value="Carboxypeptidase-like, regulatory domain"/>
    <property type="match status" value="1"/>
</dbReference>
<keyword evidence="13" id="KW-1185">Reference proteome</keyword>
<accession>A0A6I4HV10</accession>
<name>A0A6I4HV10_9SPHI</name>
<gene>
    <name evidence="12" type="ORF">GO620_000590</name>
</gene>
<keyword evidence="3 8" id="KW-1134">Transmembrane beta strand</keyword>
<comment type="similarity">
    <text evidence="8 9">Belongs to the TonB-dependent receptor family.</text>
</comment>
<evidence type="ECO:0000256" key="7">
    <source>
        <dbReference type="ARBA" id="ARBA00023237"/>
    </source>
</evidence>
<dbReference type="Pfam" id="PF07715">
    <property type="entry name" value="Plug"/>
    <property type="match status" value="1"/>
</dbReference>
<evidence type="ECO:0000259" key="10">
    <source>
        <dbReference type="Pfam" id="PF00593"/>
    </source>
</evidence>
<dbReference type="InterPro" id="IPR037066">
    <property type="entry name" value="Plug_dom_sf"/>
</dbReference>
<evidence type="ECO:0000256" key="6">
    <source>
        <dbReference type="ARBA" id="ARBA00023136"/>
    </source>
</evidence>
<keyword evidence="5 9" id="KW-0798">TonB box</keyword>
<evidence type="ECO:0000256" key="4">
    <source>
        <dbReference type="ARBA" id="ARBA00022692"/>
    </source>
</evidence>
<dbReference type="InterPro" id="IPR008969">
    <property type="entry name" value="CarboxyPept-like_regulatory"/>
</dbReference>
<dbReference type="Pfam" id="PF13715">
    <property type="entry name" value="CarbopepD_reg_2"/>
    <property type="match status" value="1"/>
</dbReference>